<evidence type="ECO:0000313" key="1">
    <source>
        <dbReference type="EMBL" id="SER35380.1"/>
    </source>
</evidence>
<proteinExistence type="predicted"/>
<dbReference type="PANTHER" id="PTHR23416:SF78">
    <property type="entry name" value="LIPOPOLYSACCHARIDE BIOSYNTHESIS O-ACETYL TRANSFERASE WBBJ-RELATED"/>
    <property type="match status" value="1"/>
</dbReference>
<sequence>MRSQYGLGEFLGNCVYLAYTKLRFPGARLVRLPFYLRGGKARLRYGRGLTVGYGCRFDLAGEGVVLEIGDDCKMNDRVHIVAHESVRIGDGVLMASNIFISDTSHGSFMEDASAPDVAPDDRPLVTKPTTIGSNVWVGEGVCIMPGVTIGDGCTIGANSVVTKSVPANTVVAGAPARAIRRWNEESRAWERVR</sequence>
<gene>
    <name evidence="1" type="ORF">SAMN05216446_0488</name>
</gene>
<dbReference type="RefSeq" id="WP_091007918.1">
    <property type="nucleotide sequence ID" value="NZ_FOGP01000001.1"/>
</dbReference>
<dbReference type="Pfam" id="PF00132">
    <property type="entry name" value="Hexapep"/>
    <property type="match status" value="1"/>
</dbReference>
<keyword evidence="1" id="KW-0808">Transferase</keyword>
<reference evidence="2" key="1">
    <citation type="submission" date="2016-10" db="EMBL/GenBank/DDBJ databases">
        <authorList>
            <person name="Varghese N."/>
            <person name="Submissions S."/>
        </authorList>
    </citation>
    <scope>NUCLEOTIDE SEQUENCE [LARGE SCALE GENOMIC DNA]</scope>
    <source>
        <strain evidence="2">KHGC19</strain>
    </source>
</reference>
<dbReference type="AlphaFoldDB" id="A0A1H9NHE8"/>
<dbReference type="GO" id="GO:0016740">
    <property type="term" value="F:transferase activity"/>
    <property type="evidence" value="ECO:0007669"/>
    <property type="project" value="UniProtKB-KW"/>
</dbReference>
<dbReference type="Proteomes" id="UP000199128">
    <property type="component" value="Unassembled WGS sequence"/>
</dbReference>
<evidence type="ECO:0000313" key="2">
    <source>
        <dbReference type="Proteomes" id="UP000199128"/>
    </source>
</evidence>
<dbReference type="InterPro" id="IPR051159">
    <property type="entry name" value="Hexapeptide_acetyltransf"/>
</dbReference>
<dbReference type="Gene3D" id="2.160.10.10">
    <property type="entry name" value="Hexapeptide repeat proteins"/>
    <property type="match status" value="1"/>
</dbReference>
<protein>
    <submittedName>
        <fullName evidence="1">Acetyltransferase (Isoleucine patch superfamily)</fullName>
    </submittedName>
</protein>
<dbReference type="CDD" id="cd04647">
    <property type="entry name" value="LbH_MAT_like"/>
    <property type="match status" value="1"/>
</dbReference>
<dbReference type="InterPro" id="IPR001451">
    <property type="entry name" value="Hexapep"/>
</dbReference>
<accession>A0A1H9NHE8</accession>
<dbReference type="EMBL" id="FOGP01000001">
    <property type="protein sequence ID" value="SER35380.1"/>
    <property type="molecule type" value="Genomic_DNA"/>
</dbReference>
<name>A0A1H9NHE8_9ACTN</name>
<dbReference type="SUPFAM" id="SSF51161">
    <property type="entry name" value="Trimeric LpxA-like enzymes"/>
    <property type="match status" value="1"/>
</dbReference>
<organism evidence="1 2">
    <name type="scientific">Parafannyhessea umbonata</name>
    <dbReference type="NCBI Taxonomy" id="604330"/>
    <lineage>
        <taxon>Bacteria</taxon>
        <taxon>Bacillati</taxon>
        <taxon>Actinomycetota</taxon>
        <taxon>Coriobacteriia</taxon>
        <taxon>Coriobacteriales</taxon>
        <taxon>Atopobiaceae</taxon>
        <taxon>Parafannyhessea</taxon>
    </lineage>
</organism>
<dbReference type="InterPro" id="IPR011004">
    <property type="entry name" value="Trimer_LpxA-like_sf"/>
</dbReference>
<dbReference type="PANTHER" id="PTHR23416">
    <property type="entry name" value="SIALIC ACID SYNTHASE-RELATED"/>
    <property type="match status" value="1"/>
</dbReference>